<keyword evidence="1 4" id="KW-0963">Cytoplasm</keyword>
<comment type="catalytic activity">
    <reaction evidence="4">
        <text>N-terminal L-lysyl-[protein] + L-leucyl-tRNA(Leu) = N-terminal L-leucyl-L-lysyl-[protein] + tRNA(Leu) + H(+)</text>
        <dbReference type="Rhea" id="RHEA:12340"/>
        <dbReference type="Rhea" id="RHEA-COMP:9613"/>
        <dbReference type="Rhea" id="RHEA-COMP:9622"/>
        <dbReference type="Rhea" id="RHEA-COMP:12670"/>
        <dbReference type="Rhea" id="RHEA-COMP:12671"/>
        <dbReference type="ChEBI" id="CHEBI:15378"/>
        <dbReference type="ChEBI" id="CHEBI:65249"/>
        <dbReference type="ChEBI" id="CHEBI:78442"/>
        <dbReference type="ChEBI" id="CHEBI:78494"/>
        <dbReference type="ChEBI" id="CHEBI:133043"/>
        <dbReference type="EC" id="2.3.2.6"/>
    </reaction>
</comment>
<evidence type="ECO:0000256" key="4">
    <source>
        <dbReference type="HAMAP-Rule" id="MF_00688"/>
    </source>
</evidence>
<dbReference type="InterPro" id="IPR042203">
    <property type="entry name" value="Leu/Phe-tRNA_Trfase_C"/>
</dbReference>
<dbReference type="InterPro" id="IPR004616">
    <property type="entry name" value="Leu/Phe-tRNA_Trfase"/>
</dbReference>
<dbReference type="HAMAP" id="MF_00688">
    <property type="entry name" value="Leu_Phe_trans"/>
    <property type="match status" value="1"/>
</dbReference>
<dbReference type="PANTHER" id="PTHR30098:SF2">
    <property type="entry name" value="LEUCYL_PHENYLALANYL-TRNA--PROTEIN TRANSFERASE"/>
    <property type="match status" value="1"/>
</dbReference>
<evidence type="ECO:0000256" key="1">
    <source>
        <dbReference type="ARBA" id="ARBA00022490"/>
    </source>
</evidence>
<keyword evidence="2 4" id="KW-0808">Transferase</keyword>
<comment type="catalytic activity">
    <reaction evidence="4">
        <text>L-phenylalanyl-tRNA(Phe) + an N-terminal L-alpha-aminoacyl-[protein] = an N-terminal L-phenylalanyl-L-alpha-aminoacyl-[protein] + tRNA(Phe)</text>
        <dbReference type="Rhea" id="RHEA:43632"/>
        <dbReference type="Rhea" id="RHEA-COMP:9668"/>
        <dbReference type="Rhea" id="RHEA-COMP:9699"/>
        <dbReference type="Rhea" id="RHEA-COMP:10636"/>
        <dbReference type="Rhea" id="RHEA-COMP:10637"/>
        <dbReference type="ChEBI" id="CHEBI:78442"/>
        <dbReference type="ChEBI" id="CHEBI:78531"/>
        <dbReference type="ChEBI" id="CHEBI:78597"/>
        <dbReference type="ChEBI" id="CHEBI:83561"/>
        <dbReference type="EC" id="2.3.2.6"/>
    </reaction>
</comment>
<accession>A0ABY4DZD3</accession>
<name>A0ABY4DZD3_9NEIS</name>
<comment type="catalytic activity">
    <reaction evidence="4">
        <text>N-terminal L-arginyl-[protein] + L-leucyl-tRNA(Leu) = N-terminal L-leucyl-L-arginyl-[protein] + tRNA(Leu) + H(+)</text>
        <dbReference type="Rhea" id="RHEA:50416"/>
        <dbReference type="Rhea" id="RHEA-COMP:9613"/>
        <dbReference type="Rhea" id="RHEA-COMP:9622"/>
        <dbReference type="Rhea" id="RHEA-COMP:12672"/>
        <dbReference type="Rhea" id="RHEA-COMP:12673"/>
        <dbReference type="ChEBI" id="CHEBI:15378"/>
        <dbReference type="ChEBI" id="CHEBI:64719"/>
        <dbReference type="ChEBI" id="CHEBI:78442"/>
        <dbReference type="ChEBI" id="CHEBI:78494"/>
        <dbReference type="ChEBI" id="CHEBI:133044"/>
        <dbReference type="EC" id="2.3.2.6"/>
    </reaction>
</comment>
<dbReference type="Gene3D" id="3.40.630.70">
    <property type="entry name" value="Leucyl/phenylalanyl-tRNA-protein transferase, C-terminal domain"/>
    <property type="match status" value="1"/>
</dbReference>
<dbReference type="SUPFAM" id="SSF55729">
    <property type="entry name" value="Acyl-CoA N-acyltransferases (Nat)"/>
    <property type="match status" value="1"/>
</dbReference>
<dbReference type="EMBL" id="CP091511">
    <property type="protein sequence ID" value="UOO88897.1"/>
    <property type="molecule type" value="Genomic_DNA"/>
</dbReference>
<evidence type="ECO:0000313" key="5">
    <source>
        <dbReference type="EMBL" id="UOO88897.1"/>
    </source>
</evidence>
<sequence>MALQWLDEDVNDWPDLTEAQQQRDGLVAVGGDLSVERLLAAYQRGIFPWYSEDQPICWWALSPRMVLKPENLHVGRSLAKNIRNRHYAISVNQQFKAVISACARISRPGQDGTWLTHELQWALTQMYRAGHAHSFEYWQASEADANTLQLLGGLYGIQIGRVFFGESMFALTGDASKIAFVHAVKYLQSCGIALIDCQMNTPHLARFGAEEIHFDEFQRALNLYCQQDLPEMVSAKLLVNQIN</sequence>
<keyword evidence="3 4" id="KW-0012">Acyltransferase</keyword>
<dbReference type="InterPro" id="IPR042221">
    <property type="entry name" value="Leu/Phe-tRNA_Trfase_N"/>
</dbReference>
<dbReference type="NCBIfam" id="TIGR00667">
    <property type="entry name" value="aat"/>
    <property type="match status" value="1"/>
</dbReference>
<protein>
    <recommendedName>
        <fullName evidence="4">Leucyl/phenylalanyl-tRNA--protein transferase</fullName>
        <ecNumber evidence="4">2.3.2.6</ecNumber>
    </recommendedName>
    <alternativeName>
        <fullName evidence="4">L/F-transferase</fullName>
    </alternativeName>
    <alternativeName>
        <fullName evidence="4">Leucyltransferase</fullName>
    </alternativeName>
    <alternativeName>
        <fullName evidence="4">Phenyalanyltransferase</fullName>
    </alternativeName>
</protein>
<dbReference type="GO" id="GO:0008914">
    <property type="term" value="F:leucyl-tRNA--protein transferase activity"/>
    <property type="evidence" value="ECO:0007669"/>
    <property type="project" value="UniProtKB-EC"/>
</dbReference>
<evidence type="ECO:0000313" key="6">
    <source>
        <dbReference type="Proteomes" id="UP000832011"/>
    </source>
</evidence>
<dbReference type="InterPro" id="IPR016181">
    <property type="entry name" value="Acyl_CoA_acyltransferase"/>
</dbReference>
<comment type="subcellular location">
    <subcellularLocation>
        <location evidence="4">Cytoplasm</location>
    </subcellularLocation>
</comment>
<organism evidence="5 6">
    <name type="scientific">Vitreoscilla massiliensis</name>
    <dbReference type="NCBI Taxonomy" id="1689272"/>
    <lineage>
        <taxon>Bacteria</taxon>
        <taxon>Pseudomonadati</taxon>
        <taxon>Pseudomonadota</taxon>
        <taxon>Betaproteobacteria</taxon>
        <taxon>Neisseriales</taxon>
        <taxon>Neisseriaceae</taxon>
        <taxon>Vitreoscilla</taxon>
    </lineage>
</organism>
<comment type="similarity">
    <text evidence="4">Belongs to the L/F-transferase family.</text>
</comment>
<evidence type="ECO:0000256" key="3">
    <source>
        <dbReference type="ARBA" id="ARBA00023315"/>
    </source>
</evidence>
<dbReference type="EC" id="2.3.2.6" evidence="4"/>
<evidence type="ECO:0000256" key="2">
    <source>
        <dbReference type="ARBA" id="ARBA00022679"/>
    </source>
</evidence>
<reference evidence="5 6" key="1">
    <citation type="journal article" date="2022" name="Res Sq">
        <title>Evolution of multicellular longitudinally dividing oral cavity symbionts (Neisseriaceae).</title>
        <authorList>
            <person name="Nyongesa S."/>
            <person name="Weber P."/>
            <person name="Bernet E."/>
            <person name="Pullido F."/>
            <person name="Nieckarz M."/>
            <person name="Delaby M."/>
            <person name="Nieves C."/>
            <person name="Viehboeck T."/>
            <person name="Krause N."/>
            <person name="Rivera-Millot A."/>
            <person name="Nakamura A."/>
            <person name="Vischer N."/>
            <person name="VanNieuwenhze M."/>
            <person name="Brun Y."/>
            <person name="Cava F."/>
            <person name="Bulgheresi S."/>
            <person name="Veyrier F."/>
        </authorList>
    </citation>
    <scope>NUCLEOTIDE SEQUENCE [LARGE SCALE GENOMIC DNA]</scope>
    <source>
        <strain evidence="5 6">SN4</strain>
    </source>
</reference>
<dbReference type="RefSeq" id="WP_058357422.1">
    <property type="nucleotide sequence ID" value="NZ_CABKVG010000010.1"/>
</dbReference>
<keyword evidence="6" id="KW-1185">Reference proteome</keyword>
<dbReference type="Pfam" id="PF03588">
    <property type="entry name" value="Leu_Phe_trans"/>
    <property type="match status" value="1"/>
</dbReference>
<dbReference type="Gene3D" id="3.30.70.3550">
    <property type="entry name" value="Leucyl/phenylalanyl-tRNA-protein transferase, N-terminal domain"/>
    <property type="match status" value="1"/>
</dbReference>
<dbReference type="Proteomes" id="UP000832011">
    <property type="component" value="Chromosome"/>
</dbReference>
<proteinExistence type="inferred from homology"/>
<comment type="function">
    <text evidence="4">Functions in the N-end rule pathway of protein degradation where it conjugates Leu, Phe and, less efficiently, Met from aminoacyl-tRNAs to the N-termini of proteins containing an N-terminal arginine or lysine.</text>
</comment>
<dbReference type="PANTHER" id="PTHR30098">
    <property type="entry name" value="LEUCYL/PHENYLALANYL-TRNA--PROTEIN TRANSFERASE"/>
    <property type="match status" value="1"/>
</dbReference>
<gene>
    <name evidence="4 5" type="primary">aat</name>
    <name evidence="5" type="ORF">LVJ82_15780</name>
</gene>